<name>A0A9X1LFP1_9GAMM</name>
<comment type="caution">
    <text evidence="4">The sequence shown here is derived from an EMBL/GenBank/DDBJ whole genome shotgun (WGS) entry which is preliminary data.</text>
</comment>
<evidence type="ECO:0000256" key="1">
    <source>
        <dbReference type="SAM" id="Coils"/>
    </source>
</evidence>
<dbReference type="GO" id="GO:0015562">
    <property type="term" value="F:efflux transmembrane transporter activity"/>
    <property type="evidence" value="ECO:0007669"/>
    <property type="project" value="TreeGrafter"/>
</dbReference>
<reference evidence="4" key="1">
    <citation type="submission" date="2021-10" db="EMBL/GenBank/DDBJ databases">
        <title>Marinomonas pontica sp. nov., isolated from the Black Sea.</title>
        <authorList>
            <person name="Zhao L.-H."/>
            <person name="Xue J.-H."/>
        </authorList>
    </citation>
    <scope>NUCLEOTIDE SEQUENCE</scope>
    <source>
        <strain evidence="4">E8</strain>
    </source>
</reference>
<dbReference type="RefSeq" id="WP_226755437.1">
    <property type="nucleotide sequence ID" value="NZ_JAJATW010000037.1"/>
</dbReference>
<gene>
    <name evidence="4" type="ORF">LG368_14565</name>
</gene>
<keyword evidence="2" id="KW-0732">Signal</keyword>
<dbReference type="GO" id="GO:1990281">
    <property type="term" value="C:efflux pump complex"/>
    <property type="evidence" value="ECO:0007669"/>
    <property type="project" value="TreeGrafter"/>
</dbReference>
<proteinExistence type="predicted"/>
<accession>A0A9X1LFP1</accession>
<dbReference type="InterPro" id="IPR058792">
    <property type="entry name" value="Beta-barrel_RND_2"/>
</dbReference>
<feature type="coiled-coil region" evidence="1">
    <location>
        <begin position="119"/>
        <end position="157"/>
    </location>
</feature>
<evidence type="ECO:0000313" key="4">
    <source>
        <dbReference type="EMBL" id="MCB5163094.1"/>
    </source>
</evidence>
<dbReference type="SUPFAM" id="SSF111369">
    <property type="entry name" value="HlyD-like secretion proteins"/>
    <property type="match status" value="1"/>
</dbReference>
<dbReference type="Gene3D" id="2.40.30.170">
    <property type="match status" value="1"/>
</dbReference>
<evidence type="ECO:0000313" key="5">
    <source>
        <dbReference type="Proteomes" id="UP001139095"/>
    </source>
</evidence>
<dbReference type="Gene3D" id="2.40.50.100">
    <property type="match status" value="1"/>
</dbReference>
<dbReference type="Proteomes" id="UP001139095">
    <property type="component" value="Unassembled WGS sequence"/>
</dbReference>
<dbReference type="Pfam" id="PF25954">
    <property type="entry name" value="Beta-barrel_RND_2"/>
    <property type="match status" value="1"/>
</dbReference>
<dbReference type="AlphaFoldDB" id="A0A9X1LFP1"/>
<organism evidence="4 5">
    <name type="scientific">Marinomonas algarum</name>
    <dbReference type="NCBI Taxonomy" id="2883105"/>
    <lineage>
        <taxon>Bacteria</taxon>
        <taxon>Pseudomonadati</taxon>
        <taxon>Pseudomonadota</taxon>
        <taxon>Gammaproteobacteria</taxon>
        <taxon>Oceanospirillales</taxon>
        <taxon>Oceanospirillaceae</taxon>
        <taxon>Marinomonas</taxon>
    </lineage>
</organism>
<dbReference type="PANTHER" id="PTHR30469">
    <property type="entry name" value="MULTIDRUG RESISTANCE PROTEIN MDTA"/>
    <property type="match status" value="1"/>
</dbReference>
<feature type="domain" description="CusB-like beta-barrel" evidence="3">
    <location>
        <begin position="195"/>
        <end position="265"/>
    </location>
</feature>
<evidence type="ECO:0000256" key="2">
    <source>
        <dbReference type="SAM" id="SignalP"/>
    </source>
</evidence>
<keyword evidence="5" id="KW-1185">Reference proteome</keyword>
<dbReference type="EMBL" id="JAJATW010000037">
    <property type="protein sequence ID" value="MCB5163094.1"/>
    <property type="molecule type" value="Genomic_DNA"/>
</dbReference>
<sequence>MIAIKQGVAGVLMGLSVSLASAQSVVGVLYPDMNLKLAMADSGVIRHVHVKSGSVVKASDPLITLDSTMQSLEEKRNKLIWSDTKEQQSLVARRDILQKKYTVARLLYEESRSISLDELDGLKLQLIDLEGQIAQLNEREERERIEYEISAQRVKDRILRAPIAGIVTQVVQHQGEWAPVGEPIIGLVDVTKLYVKLNVRDAVARNLALNSTIPVDVENLSIQQGYIDYIAPIADAASGLVEVKIKLNNPDGTMRPGVRVSVDLDRH</sequence>
<evidence type="ECO:0000259" key="3">
    <source>
        <dbReference type="Pfam" id="PF25954"/>
    </source>
</evidence>
<feature type="signal peptide" evidence="2">
    <location>
        <begin position="1"/>
        <end position="22"/>
    </location>
</feature>
<keyword evidence="1" id="KW-0175">Coiled coil</keyword>
<feature type="chain" id="PRO_5040925067" evidence="2">
    <location>
        <begin position="23"/>
        <end position="267"/>
    </location>
</feature>
<protein>
    <submittedName>
        <fullName evidence="4">Efflux RND transporter periplasmic adaptor subunit</fullName>
    </submittedName>
</protein>